<feature type="domain" description="RGS" evidence="5">
    <location>
        <begin position="39"/>
        <end position="156"/>
    </location>
</feature>
<keyword evidence="2" id="KW-0963">Cytoplasm</keyword>
<dbReference type="EMBL" id="GU808529">
    <property type="protein sequence ID" value="ADW27178.1"/>
    <property type="molecule type" value="mRNA"/>
</dbReference>
<dbReference type="GO" id="GO:0005634">
    <property type="term" value="C:nucleus"/>
    <property type="evidence" value="ECO:0007669"/>
    <property type="project" value="TreeGrafter"/>
</dbReference>
<dbReference type="GO" id="GO:0060090">
    <property type="term" value="F:molecular adaptor activity"/>
    <property type="evidence" value="ECO:0007669"/>
    <property type="project" value="TreeGrafter"/>
</dbReference>
<dbReference type="PANTHER" id="PTHR46102:SF2">
    <property type="entry name" value="AXIN"/>
    <property type="match status" value="1"/>
</dbReference>
<dbReference type="GO" id="GO:0005886">
    <property type="term" value="C:plasma membrane"/>
    <property type="evidence" value="ECO:0007669"/>
    <property type="project" value="TreeGrafter"/>
</dbReference>
<dbReference type="SUPFAM" id="SSF54236">
    <property type="entry name" value="Ubiquitin-like"/>
    <property type="match status" value="1"/>
</dbReference>
<dbReference type="InterPro" id="IPR029071">
    <property type="entry name" value="Ubiquitin-like_domsf"/>
</dbReference>
<dbReference type="InterPro" id="IPR043581">
    <property type="entry name" value="Axin-like"/>
</dbReference>
<evidence type="ECO:0000259" key="6">
    <source>
        <dbReference type="PROSITE" id="PS50841"/>
    </source>
</evidence>
<reference evidence="7" key="1">
    <citation type="submission" date="2010-02" db="EMBL/GenBank/DDBJ databases">
        <title>Brain differentiation is not abolished in posteriorized planarians after Wnt/bcat pathway activation.</title>
        <authorList>
            <person name="Iglesias M."/>
            <person name="Aboobaker A."/>
            <person name="Salo E."/>
        </authorList>
    </citation>
    <scope>NUCLEOTIDE SEQUENCE</scope>
</reference>
<accession>G3C7W9</accession>
<keyword evidence="3 4" id="KW-0879">Wnt signaling pathway</keyword>
<dbReference type="PANTHER" id="PTHR46102">
    <property type="entry name" value="AXIN"/>
    <property type="match status" value="1"/>
</dbReference>
<organism evidence="7">
    <name type="scientific">Schmidtea mediterranea</name>
    <name type="common">Freshwater planarian flatworm</name>
    <dbReference type="NCBI Taxonomy" id="79327"/>
    <lineage>
        <taxon>Eukaryota</taxon>
        <taxon>Metazoa</taxon>
        <taxon>Spiralia</taxon>
        <taxon>Lophotrochozoa</taxon>
        <taxon>Platyhelminthes</taxon>
        <taxon>Rhabditophora</taxon>
        <taxon>Seriata</taxon>
        <taxon>Tricladida</taxon>
        <taxon>Continenticola</taxon>
        <taxon>Geoplanoidea</taxon>
        <taxon>Dugesiidae</taxon>
        <taxon>Schmidtea</taxon>
    </lineage>
</organism>
<dbReference type="SMART" id="SM00315">
    <property type="entry name" value="RGS"/>
    <property type="match status" value="1"/>
</dbReference>
<gene>
    <name evidence="7" type="primary">axinB</name>
</gene>
<dbReference type="InterPro" id="IPR038207">
    <property type="entry name" value="DIX_dom_sf"/>
</dbReference>
<dbReference type="GO" id="GO:0031625">
    <property type="term" value="F:ubiquitin protein ligase binding"/>
    <property type="evidence" value="ECO:0007669"/>
    <property type="project" value="TreeGrafter"/>
</dbReference>
<dbReference type="SUPFAM" id="SSF48097">
    <property type="entry name" value="Regulator of G-protein signaling, RGS"/>
    <property type="match status" value="1"/>
</dbReference>
<dbReference type="InterPro" id="IPR016137">
    <property type="entry name" value="RGS"/>
</dbReference>
<dbReference type="OrthoDB" id="10007451at2759"/>
<dbReference type="Gene3D" id="2.40.240.130">
    <property type="match status" value="1"/>
</dbReference>
<dbReference type="InterPro" id="IPR036305">
    <property type="entry name" value="RGS_sf"/>
</dbReference>
<feature type="domain" description="DIX" evidence="6">
    <location>
        <begin position="695"/>
        <end position="778"/>
    </location>
</feature>
<evidence type="ECO:0000259" key="5">
    <source>
        <dbReference type="PROSITE" id="PS50132"/>
    </source>
</evidence>
<dbReference type="GO" id="GO:0032436">
    <property type="term" value="P:positive regulation of proteasomal ubiquitin-dependent protein catabolic process"/>
    <property type="evidence" value="ECO:0007669"/>
    <property type="project" value="TreeGrafter"/>
</dbReference>
<dbReference type="GO" id="GO:0008013">
    <property type="term" value="F:beta-catenin binding"/>
    <property type="evidence" value="ECO:0007669"/>
    <property type="project" value="TreeGrafter"/>
</dbReference>
<sequence>MKKVCHDNQTLDSSNAEYVVLQTGSMSSNNKPIVTKIDNLSLLLQESDSVTNFRLYLDSINSGHFLDFWFACQGFKNFDRSDTHKLHQLTKVIYRAYIRSESPYAVPLKQNTKKSIVDKLSDRKCFDQSIFDTAQLEIRDILSGEFLMNFLQSDFYIEPKSFERNLLSNSSRIQEQISDIPVSSCSSSGHIGRKSSSARINAIASRGSEGVNDGNCNKGSTDNSFGQLYTAQNTGTITTVFNNNLMGNNGSGTGSKDRRNLSEIDPQAFAKLLYTKLEEIVEEQMKFEKILRLVKSVPTESDTDDSSSSAISYLMHCQWVHSQGANFKNSVDSELVEAANALTMKASCKLKTTYRPGDLRDDHAQDILENHCLRIGLDEPATRHLKRELSDGKNRWRREHDLGSITSYDSGVATSLEQYSNLGIPGSILENVPWQKSNFKSLNLNEIGIDNSPSSHRYHHHHHHHHHKNHFPLPKNQIVMESTDASGFSYFKDSPTKKNNISEVSSNFDSGVSSAYENMGRRFQPMNDKVSNWMCKNSNITSTGPYNFHEYDSNNASGIPPNTPLISARGGFTSPSFCDIYPNQIYMLPKPIKQVNLYSPVPECDSIPHQSLESWLEQQATVSASALIGKTLKMNNTNLQKPCFCTNTAGINDLGFIAPEISEPCDNRDQAANDPKLNLTNKDSQITKTNTSSKSNSLVVGYYIGNDPVPYRTQIPDSQYITLGQFKSLVAKKGPFRYFFKRYCDEFDCGVVHEEIIRDDAILPLWEGKVVAKIEKAE</sequence>
<dbReference type="Gene3D" id="1.10.167.10">
    <property type="entry name" value="Regulator of G-protein Signalling 4, domain 2"/>
    <property type="match status" value="1"/>
</dbReference>
<dbReference type="InterPro" id="IPR044926">
    <property type="entry name" value="RGS_subdomain_2"/>
</dbReference>
<dbReference type="PROSITE" id="PS50132">
    <property type="entry name" value="RGS"/>
    <property type="match status" value="1"/>
</dbReference>
<dbReference type="GO" id="GO:0016055">
    <property type="term" value="P:Wnt signaling pathway"/>
    <property type="evidence" value="ECO:0007669"/>
    <property type="project" value="UniProtKB-KW"/>
</dbReference>
<dbReference type="InterPro" id="IPR001158">
    <property type="entry name" value="DIX"/>
</dbReference>
<dbReference type="Pfam" id="PF00778">
    <property type="entry name" value="DIX"/>
    <property type="match status" value="1"/>
</dbReference>
<dbReference type="GO" id="GO:0005737">
    <property type="term" value="C:cytoplasm"/>
    <property type="evidence" value="ECO:0007669"/>
    <property type="project" value="UniProtKB-SubCell"/>
</dbReference>
<dbReference type="GO" id="GO:0048468">
    <property type="term" value="P:cell development"/>
    <property type="evidence" value="ECO:0007669"/>
    <property type="project" value="TreeGrafter"/>
</dbReference>
<protein>
    <submittedName>
        <fullName evidence="7">Axis inhibition protein B</fullName>
    </submittedName>
</protein>
<dbReference type="Pfam" id="PF00615">
    <property type="entry name" value="RGS"/>
    <property type="match status" value="1"/>
</dbReference>
<evidence type="ECO:0000256" key="2">
    <source>
        <dbReference type="ARBA" id="ARBA00022490"/>
    </source>
</evidence>
<dbReference type="AlphaFoldDB" id="G3C7W9"/>
<dbReference type="GO" id="GO:0019901">
    <property type="term" value="F:protein kinase binding"/>
    <property type="evidence" value="ECO:0007669"/>
    <property type="project" value="TreeGrafter"/>
</dbReference>
<evidence type="ECO:0000313" key="7">
    <source>
        <dbReference type="EMBL" id="ADW27178.1"/>
    </source>
</evidence>
<dbReference type="GO" id="GO:0090090">
    <property type="term" value="P:negative regulation of canonical Wnt signaling pathway"/>
    <property type="evidence" value="ECO:0007669"/>
    <property type="project" value="InterPro"/>
</dbReference>
<dbReference type="SMART" id="SM00021">
    <property type="entry name" value="DAX"/>
    <property type="match status" value="1"/>
</dbReference>
<evidence type="ECO:0000256" key="1">
    <source>
        <dbReference type="ARBA" id="ARBA00004496"/>
    </source>
</evidence>
<comment type="subcellular location">
    <subcellularLocation>
        <location evidence="1">Cytoplasm</location>
    </subcellularLocation>
</comment>
<evidence type="ECO:0000256" key="3">
    <source>
        <dbReference type="ARBA" id="ARBA00022687"/>
    </source>
</evidence>
<name>G3C7W9_SCHMD</name>
<dbReference type="GO" id="GO:0030877">
    <property type="term" value="C:beta-catenin destruction complex"/>
    <property type="evidence" value="ECO:0007669"/>
    <property type="project" value="TreeGrafter"/>
</dbReference>
<evidence type="ECO:0000256" key="4">
    <source>
        <dbReference type="PROSITE-ProRule" id="PRU00069"/>
    </source>
</evidence>
<dbReference type="PROSITE" id="PS50841">
    <property type="entry name" value="DIX"/>
    <property type="match status" value="1"/>
</dbReference>
<proteinExistence type="evidence at transcript level"/>